<name>A0A645E9W6_9ZZZZ</name>
<dbReference type="GO" id="GO:0003677">
    <property type="term" value="F:DNA binding"/>
    <property type="evidence" value="ECO:0007669"/>
    <property type="project" value="InterPro"/>
</dbReference>
<comment type="caution">
    <text evidence="1">The sequence shown here is derived from an EMBL/GenBank/DDBJ whole genome shotgun (WGS) entry which is preliminary data.</text>
</comment>
<dbReference type="GO" id="GO:0006260">
    <property type="term" value="P:DNA replication"/>
    <property type="evidence" value="ECO:0007669"/>
    <property type="project" value="InterPro"/>
</dbReference>
<dbReference type="EMBL" id="VSSQ01043706">
    <property type="protein sequence ID" value="MPM97422.1"/>
    <property type="molecule type" value="Genomic_DNA"/>
</dbReference>
<sequence length="205" mass="23761">MAKAPYKPKLIGDYEFDEVSSALNKMIRRNQEYEACFFAFVIHQSGYGLYLWRRLILICVEDINGGSPMINMLIDSLASNWERLHKHNKEATWAKVALVMAAVQAMCQAKKSREIDNLRNLIGHQFESLGKRIEIPSIALDSHTKRGREKYGKFGDYSDGREAERLKNWYAEWSAVIPEAFPSKYLDELKSVEAELIKRNERKKE</sequence>
<evidence type="ECO:0000313" key="1">
    <source>
        <dbReference type="EMBL" id="MPM97422.1"/>
    </source>
</evidence>
<accession>A0A645E9W6</accession>
<gene>
    <name evidence="1" type="ORF">SDC9_144595</name>
</gene>
<reference evidence="1" key="1">
    <citation type="submission" date="2019-08" db="EMBL/GenBank/DDBJ databases">
        <authorList>
            <person name="Kucharzyk K."/>
            <person name="Murdoch R.W."/>
            <person name="Higgins S."/>
            <person name="Loffler F."/>
        </authorList>
    </citation>
    <scope>NUCLEOTIDE SEQUENCE</scope>
</reference>
<proteinExistence type="predicted"/>
<organism evidence="1">
    <name type="scientific">bioreactor metagenome</name>
    <dbReference type="NCBI Taxonomy" id="1076179"/>
    <lineage>
        <taxon>unclassified sequences</taxon>
        <taxon>metagenomes</taxon>
        <taxon>ecological metagenomes</taxon>
    </lineage>
</organism>
<dbReference type="Gene3D" id="1.20.272.10">
    <property type="match status" value="1"/>
</dbReference>
<dbReference type="AlphaFoldDB" id="A0A645E9W6"/>
<dbReference type="SUPFAM" id="SSF48019">
    <property type="entry name" value="post-AAA+ oligomerization domain-like"/>
    <property type="match status" value="1"/>
</dbReference>
<dbReference type="InterPro" id="IPR008921">
    <property type="entry name" value="DNA_pol3_clamp-load_cplx_C"/>
</dbReference>
<protein>
    <submittedName>
        <fullName evidence="1">Uncharacterized protein</fullName>
    </submittedName>
</protein>